<feature type="transmembrane region" description="Helical" evidence="2">
    <location>
        <begin position="701"/>
        <end position="722"/>
    </location>
</feature>
<feature type="transmembrane region" description="Helical" evidence="2">
    <location>
        <begin position="235"/>
        <end position="255"/>
    </location>
</feature>
<dbReference type="STRING" id="1073089.A0A1L9RT07"/>
<keyword evidence="2" id="KW-0472">Membrane</keyword>
<dbReference type="Proteomes" id="UP000184383">
    <property type="component" value="Unassembled WGS sequence"/>
</dbReference>
<feature type="compositionally biased region" description="Polar residues" evidence="1">
    <location>
        <begin position="79"/>
        <end position="99"/>
    </location>
</feature>
<organism evidence="3 4">
    <name type="scientific">Aspergillus wentii DTO 134E9</name>
    <dbReference type="NCBI Taxonomy" id="1073089"/>
    <lineage>
        <taxon>Eukaryota</taxon>
        <taxon>Fungi</taxon>
        <taxon>Dikarya</taxon>
        <taxon>Ascomycota</taxon>
        <taxon>Pezizomycotina</taxon>
        <taxon>Eurotiomycetes</taxon>
        <taxon>Eurotiomycetidae</taxon>
        <taxon>Eurotiales</taxon>
        <taxon>Aspergillaceae</taxon>
        <taxon>Aspergillus</taxon>
        <taxon>Aspergillus subgen. Cremei</taxon>
    </lineage>
</organism>
<gene>
    <name evidence="3" type="ORF">ASPWEDRAFT_168024</name>
</gene>
<protein>
    <submittedName>
        <fullName evidence="3">Uncharacterized protein</fullName>
    </submittedName>
</protein>
<proteinExistence type="predicted"/>
<feature type="region of interest" description="Disordered" evidence="1">
    <location>
        <begin position="1"/>
        <end position="47"/>
    </location>
</feature>
<evidence type="ECO:0000256" key="2">
    <source>
        <dbReference type="SAM" id="Phobius"/>
    </source>
</evidence>
<dbReference type="VEuPathDB" id="FungiDB:ASPWEDRAFT_168024"/>
<name>A0A1L9RT07_ASPWE</name>
<keyword evidence="2" id="KW-1133">Transmembrane helix</keyword>
<sequence length="832" mass="91100">MAPDPQHHLLPPYDSDPPTPLNPPRSWNPLGRSSPDQAAYHPTADDDFNDISRDAGLGISHLSGSEESIPAHKRKLSEDSINGPSANTTPGLLNPSPNLHSSQHLLKDGGVKCPTQSNIFHRRFSWVPITILVLAIYATIFAGIYLVIALLKPRWGKHVGGDGGLAPSTANLLSALFAKTIELSYVTVCVAFLGQVLSRRALTQGSQGITISDMSMRAWIMQPGSLIVHWETLRYSGLTFLGAITLTATLVAMLYTTAAEALVSPKLLMGPLEETVVWGKVSTSFGNTDWISAHCKTPVTVAADPVNRNLTCLEIEHVGHAYHNYQQWIQTWADKVAGGNVTSDQLEFRPQPTGSIYDNTTVTGSWIEIDDMTELSSKHGRMVNNITMAMPHGGVLGASIDPRNGIKQPQEASGQGKYNIDASVISPAVNVLCVGMTKEELSPLIYTEWPDSQKFSPTNWSVSPPSDIPRYPSWLNRTVVDDLFEFGEKNGQRPPIFGKYPKPYNTITNTTGYWPANAIYILGAAPSADTNPPYVLCSLRAKQTGVCSTRYEAASSGANLYTNCENSTNPLQYNHRVKDTPEGIWEADWKNIASEWANSVSLGSGITDGQAANARLLMQMLPTYNKDDNTYSLSTSLPSISEALAVMCGSTLILSTQNAPFVPYWNYSKDRVLDEPVYQSFPSMLQAVGYASGGTERWQGVFYPILVFAFITSGIVLVFMIVEVRGKQITDFTEPQNLFALAVNSPATSRLQGACGGGPVGKQLNERWFVGMEEDDEHYYIRAKAEEHLPSTPYLGHGQEIEMQSVPIKPVSPAVDEFRRVSKRGSFLAKFY</sequence>
<dbReference type="OrthoDB" id="4721035at2759"/>
<evidence type="ECO:0000313" key="4">
    <source>
        <dbReference type="Proteomes" id="UP000184383"/>
    </source>
</evidence>
<feature type="compositionally biased region" description="Pro residues" evidence="1">
    <location>
        <begin position="14"/>
        <end position="23"/>
    </location>
</feature>
<evidence type="ECO:0000313" key="3">
    <source>
        <dbReference type="EMBL" id="OJJ38091.1"/>
    </source>
</evidence>
<keyword evidence="4" id="KW-1185">Reference proteome</keyword>
<dbReference type="EMBL" id="KV878210">
    <property type="protein sequence ID" value="OJJ38091.1"/>
    <property type="molecule type" value="Genomic_DNA"/>
</dbReference>
<accession>A0A1L9RT07</accession>
<dbReference type="AlphaFoldDB" id="A0A1L9RT07"/>
<feature type="transmembrane region" description="Helical" evidence="2">
    <location>
        <begin position="126"/>
        <end position="151"/>
    </location>
</feature>
<dbReference type="GeneID" id="63746088"/>
<feature type="region of interest" description="Disordered" evidence="1">
    <location>
        <begin position="62"/>
        <end position="99"/>
    </location>
</feature>
<reference evidence="4" key="1">
    <citation type="journal article" date="2017" name="Genome Biol.">
        <title>Comparative genomics reveals high biological diversity and specific adaptations in the industrially and medically important fungal genus Aspergillus.</title>
        <authorList>
            <person name="de Vries R.P."/>
            <person name="Riley R."/>
            <person name="Wiebenga A."/>
            <person name="Aguilar-Osorio G."/>
            <person name="Amillis S."/>
            <person name="Uchima C.A."/>
            <person name="Anderluh G."/>
            <person name="Asadollahi M."/>
            <person name="Askin M."/>
            <person name="Barry K."/>
            <person name="Battaglia E."/>
            <person name="Bayram O."/>
            <person name="Benocci T."/>
            <person name="Braus-Stromeyer S.A."/>
            <person name="Caldana C."/>
            <person name="Canovas D."/>
            <person name="Cerqueira G.C."/>
            <person name="Chen F."/>
            <person name="Chen W."/>
            <person name="Choi C."/>
            <person name="Clum A."/>
            <person name="Dos Santos R.A."/>
            <person name="Damasio A.R."/>
            <person name="Diallinas G."/>
            <person name="Emri T."/>
            <person name="Fekete E."/>
            <person name="Flipphi M."/>
            <person name="Freyberg S."/>
            <person name="Gallo A."/>
            <person name="Gournas C."/>
            <person name="Habgood R."/>
            <person name="Hainaut M."/>
            <person name="Harispe M.L."/>
            <person name="Henrissat B."/>
            <person name="Hilden K.S."/>
            <person name="Hope R."/>
            <person name="Hossain A."/>
            <person name="Karabika E."/>
            <person name="Karaffa L."/>
            <person name="Karanyi Z."/>
            <person name="Krasevec N."/>
            <person name="Kuo A."/>
            <person name="Kusch H."/>
            <person name="LaButti K."/>
            <person name="Lagendijk E.L."/>
            <person name="Lapidus A."/>
            <person name="Levasseur A."/>
            <person name="Lindquist E."/>
            <person name="Lipzen A."/>
            <person name="Logrieco A.F."/>
            <person name="MacCabe A."/>
            <person name="Maekelae M.R."/>
            <person name="Malavazi I."/>
            <person name="Melin P."/>
            <person name="Meyer V."/>
            <person name="Mielnichuk N."/>
            <person name="Miskei M."/>
            <person name="Molnar A.P."/>
            <person name="Mule G."/>
            <person name="Ngan C.Y."/>
            <person name="Orejas M."/>
            <person name="Orosz E."/>
            <person name="Ouedraogo J.P."/>
            <person name="Overkamp K.M."/>
            <person name="Park H.-S."/>
            <person name="Perrone G."/>
            <person name="Piumi F."/>
            <person name="Punt P.J."/>
            <person name="Ram A.F."/>
            <person name="Ramon A."/>
            <person name="Rauscher S."/>
            <person name="Record E."/>
            <person name="Riano-Pachon D.M."/>
            <person name="Robert V."/>
            <person name="Roehrig J."/>
            <person name="Ruller R."/>
            <person name="Salamov A."/>
            <person name="Salih N.S."/>
            <person name="Samson R.A."/>
            <person name="Sandor E."/>
            <person name="Sanguinetti M."/>
            <person name="Schuetze T."/>
            <person name="Sepcic K."/>
            <person name="Shelest E."/>
            <person name="Sherlock G."/>
            <person name="Sophianopoulou V."/>
            <person name="Squina F.M."/>
            <person name="Sun H."/>
            <person name="Susca A."/>
            <person name="Todd R.B."/>
            <person name="Tsang A."/>
            <person name="Unkles S.E."/>
            <person name="van de Wiele N."/>
            <person name="van Rossen-Uffink D."/>
            <person name="Oliveira J.V."/>
            <person name="Vesth T.C."/>
            <person name="Visser J."/>
            <person name="Yu J.-H."/>
            <person name="Zhou M."/>
            <person name="Andersen M.R."/>
            <person name="Archer D.B."/>
            <person name="Baker S.E."/>
            <person name="Benoit I."/>
            <person name="Brakhage A.A."/>
            <person name="Braus G.H."/>
            <person name="Fischer R."/>
            <person name="Frisvad J.C."/>
            <person name="Goldman G.H."/>
            <person name="Houbraken J."/>
            <person name="Oakley B."/>
            <person name="Pocsi I."/>
            <person name="Scazzocchio C."/>
            <person name="Seiboth B."/>
            <person name="vanKuyk P.A."/>
            <person name="Wortman J."/>
            <person name="Dyer P.S."/>
            <person name="Grigoriev I.V."/>
        </authorList>
    </citation>
    <scope>NUCLEOTIDE SEQUENCE [LARGE SCALE GENOMIC DNA]</scope>
    <source>
        <strain evidence="4">DTO 134E9</strain>
    </source>
</reference>
<evidence type="ECO:0000256" key="1">
    <source>
        <dbReference type="SAM" id="MobiDB-lite"/>
    </source>
</evidence>
<keyword evidence="2" id="KW-0812">Transmembrane</keyword>
<dbReference type="RefSeq" id="XP_040691767.1">
    <property type="nucleotide sequence ID" value="XM_040830240.1"/>
</dbReference>